<feature type="binding site" evidence="14">
    <location>
        <begin position="39"/>
        <end position="46"/>
    </location>
    <ligand>
        <name>ATP</name>
        <dbReference type="ChEBI" id="CHEBI:30616"/>
    </ligand>
</feature>
<feature type="compositionally biased region" description="Low complexity" evidence="15">
    <location>
        <begin position="1088"/>
        <end position="1104"/>
    </location>
</feature>
<evidence type="ECO:0000256" key="4">
    <source>
        <dbReference type="ARBA" id="ARBA00022763"/>
    </source>
</evidence>
<evidence type="ECO:0000313" key="19">
    <source>
        <dbReference type="Proteomes" id="UP000029050"/>
    </source>
</evidence>
<organism evidence="18 19">
    <name type="scientific">Bifidobacterium psychraerophilum</name>
    <dbReference type="NCBI Taxonomy" id="218140"/>
    <lineage>
        <taxon>Bacteria</taxon>
        <taxon>Bacillati</taxon>
        <taxon>Actinomycetota</taxon>
        <taxon>Actinomycetes</taxon>
        <taxon>Bifidobacteriales</taxon>
        <taxon>Bifidobacteriaceae</taxon>
        <taxon>Bifidobacterium</taxon>
    </lineage>
</organism>
<evidence type="ECO:0000256" key="1">
    <source>
        <dbReference type="ARBA" id="ARBA00009922"/>
    </source>
</evidence>
<evidence type="ECO:0000256" key="6">
    <source>
        <dbReference type="ARBA" id="ARBA00022806"/>
    </source>
</evidence>
<evidence type="ECO:0000256" key="15">
    <source>
        <dbReference type="SAM" id="MobiDB-lite"/>
    </source>
</evidence>
<dbReference type="GO" id="GO:0003677">
    <property type="term" value="F:DNA binding"/>
    <property type="evidence" value="ECO:0007669"/>
    <property type="project" value="InterPro"/>
</dbReference>
<evidence type="ECO:0000256" key="13">
    <source>
        <dbReference type="ARBA" id="ARBA00048988"/>
    </source>
</evidence>
<keyword evidence="7" id="KW-0269">Exonuclease</keyword>
<dbReference type="Gene3D" id="3.40.50.300">
    <property type="entry name" value="P-loop containing nucleotide triphosphate hydrolases"/>
    <property type="match status" value="3"/>
</dbReference>
<dbReference type="PANTHER" id="PTHR11070">
    <property type="entry name" value="UVRD / RECB / PCRA DNA HELICASE FAMILY MEMBER"/>
    <property type="match status" value="1"/>
</dbReference>
<keyword evidence="4" id="KW-0227">DNA damage</keyword>
<evidence type="ECO:0000256" key="8">
    <source>
        <dbReference type="ARBA" id="ARBA00022840"/>
    </source>
</evidence>
<evidence type="ECO:0000259" key="17">
    <source>
        <dbReference type="PROSITE" id="PS51217"/>
    </source>
</evidence>
<dbReference type="InterPro" id="IPR000212">
    <property type="entry name" value="DNA_helicase_UvrD/REP"/>
</dbReference>
<keyword evidence="9" id="KW-0234">DNA repair</keyword>
<dbReference type="InterPro" id="IPR027417">
    <property type="entry name" value="P-loop_NTPase"/>
</dbReference>
<feature type="region of interest" description="Disordered" evidence="15">
    <location>
        <begin position="1088"/>
        <end position="1122"/>
    </location>
</feature>
<dbReference type="Pfam" id="PF00580">
    <property type="entry name" value="UvrD-helicase"/>
    <property type="match status" value="1"/>
</dbReference>
<evidence type="ECO:0000256" key="10">
    <source>
        <dbReference type="ARBA" id="ARBA00023235"/>
    </source>
</evidence>
<dbReference type="InterPro" id="IPR014016">
    <property type="entry name" value="UvrD-like_ATP-bd"/>
</dbReference>
<evidence type="ECO:0000256" key="12">
    <source>
        <dbReference type="ARBA" id="ARBA00034808"/>
    </source>
</evidence>
<dbReference type="GO" id="GO:0005524">
    <property type="term" value="F:ATP binding"/>
    <property type="evidence" value="ECO:0007669"/>
    <property type="project" value="UniProtKB-UniRule"/>
</dbReference>
<evidence type="ECO:0000313" key="18">
    <source>
        <dbReference type="EMBL" id="KFI80767.1"/>
    </source>
</evidence>
<dbReference type="eggNOG" id="COG2887">
    <property type="taxonomic scope" value="Bacteria"/>
</dbReference>
<dbReference type="InterPro" id="IPR038726">
    <property type="entry name" value="PDDEXK_AddAB-type"/>
</dbReference>
<evidence type="ECO:0000256" key="3">
    <source>
        <dbReference type="ARBA" id="ARBA00022741"/>
    </source>
</evidence>
<feature type="domain" description="UvrD-like helicase C-terminal" evidence="17">
    <location>
        <begin position="475"/>
        <end position="782"/>
    </location>
</feature>
<feature type="region of interest" description="Disordered" evidence="15">
    <location>
        <begin position="171"/>
        <end position="219"/>
    </location>
</feature>
<sequence>MTAHGYADIQQALSWTRDLLNGRLLNEERKPTNTLVVTGPPCSGKTSFALGALLEGMRVLGAEDAVMVVSGRKAAARMSRRVIEARGVVDQSRPVGTLAALAFRVLSAAHLRKGQPMPKLLNGAEQEALLRRVLAEHVQHVLRGEPCDSCSLIARYYGNVPSWIDLLGGRGAGGRSTHQTGAQRAEGSPAMHGAASAADAPGAKGRGGESGAAPREDGNTFEDLSLATEAAGISADFVAQLRDTLARVNELGLEFGDEDEVIAALRASSLPVNEREQLELQWQLTFRLWREYAEHIERRYPKEARLDSSRLLVEAAEVVGEAPSDIPAVLVVDDWQDVTLAGMTLLQSLANEGCRLVLVGNSDEAVQIFRGSYPEYLEVRVTTSPQVHDASGPQGFGGATASSRLYANAHTLGRLGAKRAVLVAKAMRPQDREDDVNASTIGESAPMQQRKHSYLDVLASRVSLGIPSEEDENLALPLRPGKLPQWEGTLPVRKLLPDSALPSDGSVEQRLFRTADEELSHIVWQIKHESLSRGRDWNDMAIIAHDNATVEVFGQRLREEGVPVRYSSVTRPLKDEAVVQGLFALIELSQRQCDDALLDSASRVGAMPDAAEQAEWIGARMRILLSSPLLKVQPGNESTQRPVRVQRLEMLMDSCAALATLGDAPHDDALQGEALHDETVQPDGGEPGQASSDVELSNARRLQTAWHGIREAIESRRRQRFEASGITIDDSLTASRRRQGGGAGYGGEETLNGASLYAVLLLGDQESRDCLLSMMGAIASGGRSDPDVEALRAACTMMSRTAQGLASLDSEEPEYALWQAWDACGKAEQWQRDSLEATHRGEVANDRLDAVMRLFQFASGSQTFENVAAFIEQVRGMQIEADSLAHIGPVEQAVTLTTPAGAVAEDQRWPLVWLPQVQQGVWPNLTERDTLFGTEDLAELVMRYGDDSRRPSAAYGNRRLRATLYAEKKNLLMALTRASQRVIVSAVWNDDSVPSDFVFGYLPELCPRVSDSTQAAFTEVGSGQGEKAPFGGLEVSARGLVTIARSVLAQEIGMHDGDHGDARVQDAVATLGMLAKLGYSSADPDAWAFRSPSAPSSAGSEPADPTLPEQAEDAVGNGDGAAFGGTVLSNTVESAAPSVTLSPSAVDSIWMCPLEWAVDNRLSGPRPGSIYMSFGTVIHHVAQAASERGLDGSSWIHQHLPSSGQQALIADIAEQMMGIYREYSADLIKPPDYVQSYDLRRRDAIAETIMSNIASYFVCSVQDDYAQSGKLPVPVGELAGVECELPFMAAFSMSDILPLWNTSYGDQCPLDQHELFAVMSALVGGFPKALDEGLVVRLSGRIDRLEHRIVNGAPVVRLLDYKTGKAHARAKVFSDLQLVCYQLGQYFGAEEHPAPQISQAVLFDVSENSAPAYSRQEESSYQPALIRGKGLNTVFAPRSGVTKLAGVFKGPELPEDAPEGVSDSTWRFVLQQQGQQGIWSLTMMARVFFAAGVKLSLGTDLAEFDADRCQNNGRGECPAWMKLHGNVMEDGR</sequence>
<keyword evidence="5 14" id="KW-0378">Hydrolase</keyword>
<dbReference type="eggNOG" id="COG0210">
    <property type="taxonomic scope" value="Bacteria"/>
</dbReference>
<dbReference type="PROSITE" id="PS51217">
    <property type="entry name" value="UVRD_HELICASE_CTER"/>
    <property type="match status" value="1"/>
</dbReference>
<keyword evidence="2" id="KW-0540">Nuclease</keyword>
<dbReference type="Pfam" id="PF12705">
    <property type="entry name" value="PDDEXK_1"/>
    <property type="match status" value="1"/>
</dbReference>
<comment type="caution">
    <text evidence="18">The sequence shown here is derived from an EMBL/GenBank/DDBJ whole genome shotgun (WGS) entry which is preliminary data.</text>
</comment>
<keyword evidence="3 14" id="KW-0547">Nucleotide-binding</keyword>
<dbReference type="STRING" id="218140.BPSY_2119"/>
<dbReference type="Gene3D" id="1.10.486.10">
    <property type="entry name" value="PCRA, domain 4"/>
    <property type="match status" value="1"/>
</dbReference>
<keyword evidence="10" id="KW-0413">Isomerase</keyword>
<dbReference type="GO" id="GO:0043138">
    <property type="term" value="F:3'-5' DNA helicase activity"/>
    <property type="evidence" value="ECO:0007669"/>
    <property type="project" value="UniProtKB-EC"/>
</dbReference>
<keyword evidence="19" id="KW-1185">Reference proteome</keyword>
<dbReference type="GeneID" id="98299222"/>
<dbReference type="RefSeq" id="WP_081884444.1">
    <property type="nucleotide sequence ID" value="NZ_JGZI01000011.1"/>
</dbReference>
<evidence type="ECO:0000256" key="7">
    <source>
        <dbReference type="ARBA" id="ARBA00022839"/>
    </source>
</evidence>
<dbReference type="Proteomes" id="UP000029050">
    <property type="component" value="Unassembled WGS sequence"/>
</dbReference>
<dbReference type="InterPro" id="IPR013986">
    <property type="entry name" value="DExx_box_DNA_helicase_dom_sf"/>
</dbReference>
<accession>A0A087CBW7</accession>
<feature type="domain" description="UvrD-like helicase ATP-binding" evidence="16">
    <location>
        <begin position="18"/>
        <end position="412"/>
    </location>
</feature>
<dbReference type="InterPro" id="IPR014017">
    <property type="entry name" value="DNA_helicase_UvrD-like_C"/>
</dbReference>
<feature type="compositionally biased region" description="Low complexity" evidence="15">
    <location>
        <begin position="187"/>
        <end position="203"/>
    </location>
</feature>
<dbReference type="GO" id="GO:0000725">
    <property type="term" value="P:recombinational repair"/>
    <property type="evidence" value="ECO:0007669"/>
    <property type="project" value="TreeGrafter"/>
</dbReference>
<evidence type="ECO:0000256" key="11">
    <source>
        <dbReference type="ARBA" id="ARBA00034617"/>
    </source>
</evidence>
<proteinExistence type="inferred from homology"/>
<keyword evidence="8 14" id="KW-0067">ATP-binding</keyword>
<comment type="catalytic activity">
    <reaction evidence="11">
        <text>Couples ATP hydrolysis with the unwinding of duplex DNA by translocating in the 3'-5' direction.</text>
        <dbReference type="EC" id="5.6.2.4"/>
    </reaction>
</comment>
<dbReference type="EMBL" id="JGZI01000011">
    <property type="protein sequence ID" value="KFI80767.1"/>
    <property type="molecule type" value="Genomic_DNA"/>
</dbReference>
<dbReference type="PANTHER" id="PTHR11070:SF59">
    <property type="entry name" value="DNA 3'-5' HELICASE"/>
    <property type="match status" value="1"/>
</dbReference>
<evidence type="ECO:0000256" key="9">
    <source>
        <dbReference type="ARBA" id="ARBA00023204"/>
    </source>
</evidence>
<comment type="catalytic activity">
    <reaction evidence="13">
        <text>ATP + H2O = ADP + phosphate + H(+)</text>
        <dbReference type="Rhea" id="RHEA:13065"/>
        <dbReference type="ChEBI" id="CHEBI:15377"/>
        <dbReference type="ChEBI" id="CHEBI:15378"/>
        <dbReference type="ChEBI" id="CHEBI:30616"/>
        <dbReference type="ChEBI" id="CHEBI:43474"/>
        <dbReference type="ChEBI" id="CHEBI:456216"/>
        <dbReference type="EC" id="5.6.2.4"/>
    </reaction>
</comment>
<evidence type="ECO:0000259" key="16">
    <source>
        <dbReference type="PROSITE" id="PS51198"/>
    </source>
</evidence>
<dbReference type="SUPFAM" id="SSF52540">
    <property type="entry name" value="P-loop containing nucleoside triphosphate hydrolases"/>
    <property type="match status" value="1"/>
</dbReference>
<dbReference type="GO" id="GO:0033202">
    <property type="term" value="C:DNA helicase complex"/>
    <property type="evidence" value="ECO:0007669"/>
    <property type="project" value="TreeGrafter"/>
</dbReference>
<dbReference type="GO" id="GO:0004527">
    <property type="term" value="F:exonuclease activity"/>
    <property type="evidence" value="ECO:0007669"/>
    <property type="project" value="UniProtKB-KW"/>
</dbReference>
<evidence type="ECO:0000256" key="5">
    <source>
        <dbReference type="ARBA" id="ARBA00022801"/>
    </source>
</evidence>
<dbReference type="GO" id="GO:0005829">
    <property type="term" value="C:cytosol"/>
    <property type="evidence" value="ECO:0007669"/>
    <property type="project" value="TreeGrafter"/>
</dbReference>
<gene>
    <name evidence="18" type="ORF">BPSY_2119</name>
</gene>
<reference evidence="18 19" key="1">
    <citation type="submission" date="2014-03" db="EMBL/GenBank/DDBJ databases">
        <title>Genomics of Bifidobacteria.</title>
        <authorList>
            <person name="Ventura M."/>
            <person name="Milani C."/>
            <person name="Lugli G.A."/>
        </authorList>
    </citation>
    <scope>NUCLEOTIDE SEQUENCE [LARGE SCALE GENOMIC DNA]</scope>
    <source>
        <strain evidence="18 19">LMG 21775</strain>
    </source>
</reference>
<comment type="similarity">
    <text evidence="1">Belongs to the helicase family. UvrD subfamily.</text>
</comment>
<dbReference type="PROSITE" id="PS51198">
    <property type="entry name" value="UVRD_HELICASE_ATP_BIND"/>
    <property type="match status" value="1"/>
</dbReference>
<evidence type="ECO:0000256" key="2">
    <source>
        <dbReference type="ARBA" id="ARBA00022722"/>
    </source>
</evidence>
<keyword evidence="6 14" id="KW-0347">Helicase</keyword>
<evidence type="ECO:0000256" key="14">
    <source>
        <dbReference type="PROSITE-ProRule" id="PRU00560"/>
    </source>
</evidence>
<dbReference type="EC" id="5.6.2.4" evidence="12"/>
<protein>
    <recommendedName>
        <fullName evidence="12">DNA 3'-5' helicase</fullName>
        <ecNumber evidence="12">5.6.2.4</ecNumber>
    </recommendedName>
</protein>
<name>A0A087CBW7_9BIFI</name>
<dbReference type="Gene3D" id="1.10.10.160">
    <property type="match status" value="1"/>
</dbReference>
<dbReference type="OrthoDB" id="5240387at2"/>